<evidence type="ECO:0000256" key="1">
    <source>
        <dbReference type="SAM" id="SignalP"/>
    </source>
</evidence>
<dbReference type="RefSeq" id="WP_123336344.1">
    <property type="nucleotide sequence ID" value="NZ_JALQCW010000010.1"/>
</dbReference>
<gene>
    <name evidence="3" type="ORF">M1B34_06070</name>
    <name evidence="4" type="ORF">M1B35_23790</name>
</gene>
<organism evidence="3 5">
    <name type="scientific">Pseudomonas morbosilactucae</name>
    <dbReference type="NCBI Taxonomy" id="2938197"/>
    <lineage>
        <taxon>Bacteria</taxon>
        <taxon>Pseudomonadati</taxon>
        <taxon>Pseudomonadota</taxon>
        <taxon>Gammaproteobacteria</taxon>
        <taxon>Pseudomonadales</taxon>
        <taxon>Pseudomonadaceae</taxon>
        <taxon>Pseudomonas</taxon>
    </lineage>
</organism>
<reference evidence="5 6" key="1">
    <citation type="journal article" date="2022" name="Int. J. Syst. Evol. Microbiol.">
        <title>Pseudomonas aegrilactucae sp. nov. and Pseudomonas morbosilactucae sp. nov., pathogens causing bacterial rot of lettuce in Japan.</title>
        <authorList>
            <person name="Sawada H."/>
            <person name="Fujikawa T."/>
            <person name="Satou M."/>
        </authorList>
    </citation>
    <scope>NUCLEOTIDE SEQUENCE [LARGE SCALE GENOMIC DNA]</scope>
    <source>
        <strain evidence="3 5">MAFF 302030</strain>
        <strain evidence="4 6">MAFF 302046</strain>
    </source>
</reference>
<evidence type="ECO:0000259" key="2">
    <source>
        <dbReference type="Pfam" id="PF13628"/>
    </source>
</evidence>
<evidence type="ECO:0000313" key="4">
    <source>
        <dbReference type="EMBL" id="MCK9817065.1"/>
    </source>
</evidence>
<dbReference type="Proteomes" id="UP001155059">
    <property type="component" value="Unassembled WGS sequence"/>
</dbReference>
<name>A0A9X2C5N9_9PSED</name>
<feature type="domain" description="DUF4142" evidence="2">
    <location>
        <begin position="35"/>
        <end position="169"/>
    </location>
</feature>
<dbReference type="AlphaFoldDB" id="A0A9X2C5N9"/>
<dbReference type="PANTHER" id="PTHR38593:SF1">
    <property type="entry name" value="BLR2558 PROTEIN"/>
    <property type="match status" value="1"/>
</dbReference>
<sequence length="180" mass="19385">MTDSRNSHSWSPSLCRTALALLLGLSAGSAFAQSPAAFIDEASAQAMADIEASRQAHQKTSSKEVKDYTIQVINDRTTANQHLAKIAKKLDLPVAPREEVASKAKAMMPQVPEGEGFDAAYAASQVKATEEAIEQIQQQAQTSEVPELKAFAEETLPKLETHLQMAKALQAGRQINPLEG</sequence>
<keyword evidence="6" id="KW-1185">Reference proteome</keyword>
<dbReference type="Proteomes" id="UP001155163">
    <property type="component" value="Unassembled WGS sequence"/>
</dbReference>
<dbReference type="Pfam" id="PF13628">
    <property type="entry name" value="DUF4142"/>
    <property type="match status" value="1"/>
</dbReference>
<evidence type="ECO:0000313" key="5">
    <source>
        <dbReference type="Proteomes" id="UP001155059"/>
    </source>
</evidence>
<reference evidence="5 6" key="2">
    <citation type="journal article" date="2023" name="Plant Pathol.">
        <title>Dismantling and reorganizing Pseudomonas marginalis sensu#lato.</title>
        <authorList>
            <person name="Sawada H."/>
            <person name="Fujikawa T."/>
            <person name="Satou M."/>
        </authorList>
    </citation>
    <scope>NUCLEOTIDE SEQUENCE [LARGE SCALE GENOMIC DNA]</scope>
    <source>
        <strain evidence="3 5">MAFF 302030</strain>
        <strain evidence="4 6">MAFF 302046</strain>
    </source>
</reference>
<dbReference type="Gene3D" id="1.20.1260.10">
    <property type="match status" value="1"/>
</dbReference>
<dbReference type="InterPro" id="IPR012347">
    <property type="entry name" value="Ferritin-like"/>
</dbReference>
<dbReference type="EMBL" id="JALQCW010000010">
    <property type="protein sequence ID" value="MCK9797319.1"/>
    <property type="molecule type" value="Genomic_DNA"/>
</dbReference>
<dbReference type="PANTHER" id="PTHR38593">
    <property type="entry name" value="BLR2558 PROTEIN"/>
    <property type="match status" value="1"/>
</dbReference>
<dbReference type="InterPro" id="IPR025419">
    <property type="entry name" value="DUF4142"/>
</dbReference>
<comment type="caution">
    <text evidence="3">The sequence shown here is derived from an EMBL/GenBank/DDBJ whole genome shotgun (WGS) entry which is preliminary data.</text>
</comment>
<evidence type="ECO:0000313" key="3">
    <source>
        <dbReference type="EMBL" id="MCK9797319.1"/>
    </source>
</evidence>
<evidence type="ECO:0000313" key="6">
    <source>
        <dbReference type="Proteomes" id="UP001155163"/>
    </source>
</evidence>
<dbReference type="EMBL" id="JALQCX010000049">
    <property type="protein sequence ID" value="MCK9817065.1"/>
    <property type="molecule type" value="Genomic_DNA"/>
</dbReference>
<protein>
    <submittedName>
        <fullName evidence="3">DUF4142 domain-containing protein</fullName>
    </submittedName>
</protein>
<feature type="chain" id="PRO_5040781780" evidence="1">
    <location>
        <begin position="33"/>
        <end position="180"/>
    </location>
</feature>
<accession>A0A9X2C5N9</accession>
<feature type="signal peptide" evidence="1">
    <location>
        <begin position="1"/>
        <end position="32"/>
    </location>
</feature>
<proteinExistence type="predicted"/>
<keyword evidence="1" id="KW-0732">Signal</keyword>